<comment type="caution">
    <text evidence="2">The sequence shown here is derived from an EMBL/GenBank/DDBJ whole genome shotgun (WGS) entry which is preliminary data.</text>
</comment>
<reference evidence="2" key="1">
    <citation type="submission" date="2020-10" db="EMBL/GenBank/DDBJ databases">
        <authorList>
            <person name="Han B."/>
            <person name="Lu T."/>
            <person name="Zhao Q."/>
            <person name="Huang X."/>
            <person name="Zhao Y."/>
        </authorList>
    </citation>
    <scope>NUCLEOTIDE SEQUENCE</scope>
</reference>
<evidence type="ECO:0000313" key="2">
    <source>
        <dbReference type="EMBL" id="CAD6258363.1"/>
    </source>
</evidence>
<dbReference type="GO" id="GO:0050660">
    <property type="term" value="F:flavin adenine dinucleotide binding"/>
    <property type="evidence" value="ECO:0007669"/>
    <property type="project" value="InterPro"/>
</dbReference>
<dbReference type="InterPro" id="IPR036318">
    <property type="entry name" value="FAD-bd_PCMH-like_sf"/>
</dbReference>
<evidence type="ECO:0008006" key="4">
    <source>
        <dbReference type="Google" id="ProtNLM"/>
    </source>
</evidence>
<sequence>MGLGHEPNNSLPLASGRGAQRSTARCGTSSSTLAAASAAAAASPPATATTFPYSAPSQVSSDADLRKCAGYALLLLGCGAATKYSFPFPADAMHRASRSGTRRRRSTCTVYPTGGLERHHEVHACVLLQSDLEGALKGHGLRLQNFASIREQQVGGLIQVGAHGTGAILPPADEQVISMKRVSPAKGTIELSREKDPDLFCLACCGLGGLGVIAEVTLQSVERQRPQLVEHIFISNADEEVAL</sequence>
<dbReference type="InterPro" id="IPR016169">
    <property type="entry name" value="FAD-bd_PCMH_sub2"/>
</dbReference>
<feature type="region of interest" description="Disordered" evidence="1">
    <location>
        <begin position="1"/>
        <end position="26"/>
    </location>
</feature>
<gene>
    <name evidence="2" type="ORF">NCGR_LOCUS41838</name>
</gene>
<dbReference type="Proteomes" id="UP000604825">
    <property type="component" value="Unassembled WGS sequence"/>
</dbReference>
<dbReference type="AlphaFoldDB" id="A0A811QL91"/>
<protein>
    <recommendedName>
        <fullName evidence="4">L-galactono-1,4-lactone dehydrogenase</fullName>
    </recommendedName>
</protein>
<organism evidence="2 3">
    <name type="scientific">Miscanthus lutarioriparius</name>
    <dbReference type="NCBI Taxonomy" id="422564"/>
    <lineage>
        <taxon>Eukaryota</taxon>
        <taxon>Viridiplantae</taxon>
        <taxon>Streptophyta</taxon>
        <taxon>Embryophyta</taxon>
        <taxon>Tracheophyta</taxon>
        <taxon>Spermatophyta</taxon>
        <taxon>Magnoliopsida</taxon>
        <taxon>Liliopsida</taxon>
        <taxon>Poales</taxon>
        <taxon>Poaceae</taxon>
        <taxon>PACMAD clade</taxon>
        <taxon>Panicoideae</taxon>
        <taxon>Andropogonodae</taxon>
        <taxon>Andropogoneae</taxon>
        <taxon>Saccharinae</taxon>
        <taxon>Miscanthus</taxon>
    </lineage>
</organism>
<name>A0A811QL91_9POAL</name>
<evidence type="ECO:0000256" key="1">
    <source>
        <dbReference type="SAM" id="MobiDB-lite"/>
    </source>
</evidence>
<proteinExistence type="predicted"/>
<dbReference type="PANTHER" id="PTHR43762">
    <property type="entry name" value="L-GULONOLACTONE OXIDASE"/>
    <property type="match status" value="1"/>
</dbReference>
<dbReference type="GO" id="GO:0016899">
    <property type="term" value="F:oxidoreductase activity, acting on the CH-OH group of donors, oxygen as acceptor"/>
    <property type="evidence" value="ECO:0007669"/>
    <property type="project" value="InterPro"/>
</dbReference>
<dbReference type="EMBL" id="CAJGYO010000010">
    <property type="protein sequence ID" value="CAD6258363.1"/>
    <property type="molecule type" value="Genomic_DNA"/>
</dbReference>
<dbReference type="SUPFAM" id="SSF56176">
    <property type="entry name" value="FAD-binding/transporter-associated domain-like"/>
    <property type="match status" value="1"/>
</dbReference>
<dbReference type="Gene3D" id="3.30.465.10">
    <property type="match status" value="1"/>
</dbReference>
<accession>A0A811QL91</accession>
<dbReference type="InterPro" id="IPR010031">
    <property type="entry name" value="FAD_lactone_oxidase-like"/>
</dbReference>
<keyword evidence="3" id="KW-1185">Reference proteome</keyword>
<dbReference type="PANTHER" id="PTHR43762:SF1">
    <property type="entry name" value="D-ARABINONO-1,4-LACTONE OXIDASE"/>
    <property type="match status" value="1"/>
</dbReference>
<evidence type="ECO:0000313" key="3">
    <source>
        <dbReference type="Proteomes" id="UP000604825"/>
    </source>
</evidence>
<dbReference type="OrthoDB" id="610608at2759"/>